<sequence length="308" mass="37144">MTFHTDNVFIGQAKRRHHTNKMRTEQLKIFEENLSELNDCYSHYIFVWEQFIIDQKENLKNHSQKSTTEIFSKNLSSKQFNVSLDYLDKSHNGTQNLILKSIYQLAYGYFENYLIRLHQFGQKLNPEILDLQQKMESEDIEDKKIFDKFLNRLDINVENLFEPLEITTLDYIRLRRNRITHRSISVQGLLLDIINNHGTKLNDFWDESLKNKRYKVDFKRKNVDDFDKLELFDFLNIYRKIALKIDNEFINKIGLNTFIKYFLDKFMEANEKSIKGFKEERKKAKFKMYCKVDFGLDISDYELRNIAF</sequence>
<dbReference type="RefSeq" id="WP_208458781.1">
    <property type="nucleotide sequence ID" value="NZ_CP040442.1"/>
</dbReference>
<protein>
    <submittedName>
        <fullName evidence="1">Uncharacterized protein</fullName>
    </submittedName>
</protein>
<proteinExistence type="predicted"/>
<dbReference type="Proteomes" id="UP000594195">
    <property type="component" value="Chromosome"/>
</dbReference>
<evidence type="ECO:0000313" key="2">
    <source>
        <dbReference type="Proteomes" id="UP000594195"/>
    </source>
</evidence>
<dbReference type="AlphaFoldDB" id="A0A7M2YCF4"/>
<gene>
    <name evidence="1" type="ORF">Q73A0000_12570</name>
</gene>
<evidence type="ECO:0000313" key="1">
    <source>
        <dbReference type="EMBL" id="QOW11132.1"/>
    </source>
</evidence>
<reference evidence="1 2" key="1">
    <citation type="submission" date="2019-05" db="EMBL/GenBank/DDBJ databases">
        <title>Chryseobacterium sp. isolated from King George Island, maritime Antarctica.</title>
        <authorList>
            <person name="Peng X."/>
        </authorList>
    </citation>
    <scope>NUCLEOTIDE SEQUENCE [LARGE SCALE GENOMIC DNA]</scope>
    <source>
        <strain evidence="1 2">7-3A</strain>
    </source>
</reference>
<keyword evidence="2" id="KW-1185">Reference proteome</keyword>
<accession>A0A7M2YCF4</accession>
<name>A0A7M2YCF4_9FLAO</name>
<dbReference type="EMBL" id="CP040442">
    <property type="protein sequence ID" value="QOW11132.1"/>
    <property type="molecule type" value="Genomic_DNA"/>
</dbReference>
<dbReference type="KEGG" id="kfa:Q73A0000_12570"/>
<organism evidence="1 2">
    <name type="scientific">Kaistella flava</name>
    <name type="common">ex Peng et al. 2021</name>
    <dbReference type="NCBI Taxonomy" id="2038776"/>
    <lineage>
        <taxon>Bacteria</taxon>
        <taxon>Pseudomonadati</taxon>
        <taxon>Bacteroidota</taxon>
        <taxon>Flavobacteriia</taxon>
        <taxon>Flavobacteriales</taxon>
        <taxon>Weeksellaceae</taxon>
        <taxon>Chryseobacterium group</taxon>
        <taxon>Kaistella</taxon>
    </lineage>
</organism>